<dbReference type="SUPFAM" id="SSF55486">
    <property type="entry name" value="Metalloproteases ('zincins'), catalytic domain"/>
    <property type="match status" value="1"/>
</dbReference>
<dbReference type="EMBL" id="JBHRYA010000007">
    <property type="protein sequence ID" value="MFC3716362.1"/>
    <property type="molecule type" value="Genomic_DNA"/>
</dbReference>
<evidence type="ECO:0000256" key="1">
    <source>
        <dbReference type="ARBA" id="ARBA00006040"/>
    </source>
</evidence>
<comment type="caution">
    <text evidence="10">The sequence shown here is derived from an EMBL/GenBank/DDBJ whole genome shotgun (WGS) entry which is preliminary data.</text>
</comment>
<evidence type="ECO:0000313" key="11">
    <source>
        <dbReference type="Proteomes" id="UP001595705"/>
    </source>
</evidence>
<evidence type="ECO:0000256" key="7">
    <source>
        <dbReference type="RuleBase" id="RU003435"/>
    </source>
</evidence>
<dbReference type="NCBIfam" id="NF007624">
    <property type="entry name" value="PRK10280.1"/>
    <property type="match status" value="1"/>
</dbReference>
<accession>A0ABV7XMY5</accession>
<keyword evidence="11" id="KW-1185">Reference proteome</keyword>
<dbReference type="InterPro" id="IPR001567">
    <property type="entry name" value="Pept_M3A_M3B_dom"/>
</dbReference>
<evidence type="ECO:0000313" key="10">
    <source>
        <dbReference type="EMBL" id="MFC3716362.1"/>
    </source>
</evidence>
<evidence type="ECO:0000256" key="2">
    <source>
        <dbReference type="ARBA" id="ARBA00022670"/>
    </source>
</evidence>
<reference evidence="11" key="1">
    <citation type="journal article" date="2019" name="Int. J. Syst. Evol. Microbiol.">
        <title>The Global Catalogue of Microorganisms (GCM) 10K type strain sequencing project: providing services to taxonomists for standard genome sequencing and annotation.</title>
        <authorList>
            <consortium name="The Broad Institute Genomics Platform"/>
            <consortium name="The Broad Institute Genome Sequencing Center for Infectious Disease"/>
            <person name="Wu L."/>
            <person name="Ma J."/>
        </authorList>
    </citation>
    <scope>NUCLEOTIDE SEQUENCE [LARGE SCALE GENOMIC DNA]</scope>
    <source>
        <strain evidence="11">KCTC 42441</strain>
    </source>
</reference>
<keyword evidence="4 7" id="KW-0378">Hydrolase</keyword>
<dbReference type="InterPro" id="IPR045090">
    <property type="entry name" value="Pept_M3A_M3B"/>
</dbReference>
<dbReference type="EC" id="3.4.15.5" evidence="10"/>
<proteinExistence type="inferred from homology"/>
<keyword evidence="2 7" id="KW-0645">Protease</keyword>
<evidence type="ECO:0000256" key="5">
    <source>
        <dbReference type="ARBA" id="ARBA00022833"/>
    </source>
</evidence>
<organism evidence="10 11">
    <name type="scientific">Luteimonas soli</name>
    <dbReference type="NCBI Taxonomy" id="1648966"/>
    <lineage>
        <taxon>Bacteria</taxon>
        <taxon>Pseudomonadati</taxon>
        <taxon>Pseudomonadota</taxon>
        <taxon>Gammaproteobacteria</taxon>
        <taxon>Lysobacterales</taxon>
        <taxon>Lysobacteraceae</taxon>
        <taxon>Luteimonas</taxon>
    </lineage>
</organism>
<dbReference type="Proteomes" id="UP001595705">
    <property type="component" value="Unassembled WGS sequence"/>
</dbReference>
<feature type="domain" description="Peptidase M3A/M3B catalytic" evidence="9">
    <location>
        <begin position="273"/>
        <end position="721"/>
    </location>
</feature>
<dbReference type="PANTHER" id="PTHR43660:SF1">
    <property type="entry name" value="DIPEPTIDYL CARBOXYPEPTIDASE"/>
    <property type="match status" value="1"/>
</dbReference>
<evidence type="ECO:0000259" key="9">
    <source>
        <dbReference type="Pfam" id="PF01432"/>
    </source>
</evidence>
<gene>
    <name evidence="10" type="primary">dcp</name>
    <name evidence="10" type="ORF">ACFONC_09365</name>
</gene>
<dbReference type="GO" id="GO:0004180">
    <property type="term" value="F:carboxypeptidase activity"/>
    <property type="evidence" value="ECO:0007669"/>
    <property type="project" value="UniProtKB-KW"/>
</dbReference>
<feature type="chain" id="PRO_5045180328" evidence="8">
    <location>
        <begin position="17"/>
        <end position="723"/>
    </location>
</feature>
<dbReference type="GO" id="GO:0008241">
    <property type="term" value="F:peptidyl-dipeptidase activity"/>
    <property type="evidence" value="ECO:0007669"/>
    <property type="project" value="UniProtKB-EC"/>
</dbReference>
<dbReference type="InterPro" id="IPR034005">
    <property type="entry name" value="M3A_DCP"/>
</dbReference>
<keyword evidence="5 7" id="KW-0862">Zinc</keyword>
<feature type="signal peptide" evidence="8">
    <location>
        <begin position="1"/>
        <end position="16"/>
    </location>
</feature>
<keyword evidence="10" id="KW-0121">Carboxypeptidase</keyword>
<evidence type="ECO:0000256" key="8">
    <source>
        <dbReference type="SAM" id="SignalP"/>
    </source>
</evidence>
<evidence type="ECO:0000256" key="3">
    <source>
        <dbReference type="ARBA" id="ARBA00022723"/>
    </source>
</evidence>
<keyword evidence="3 7" id="KW-0479">Metal-binding</keyword>
<comment type="cofactor">
    <cofactor evidence="7">
        <name>Zn(2+)</name>
        <dbReference type="ChEBI" id="CHEBI:29105"/>
    </cofactor>
    <text evidence="7">Binds 1 zinc ion.</text>
</comment>
<dbReference type="Gene3D" id="1.10.1370.10">
    <property type="entry name" value="Neurolysin, domain 3"/>
    <property type="match status" value="1"/>
</dbReference>
<dbReference type="Gene3D" id="3.40.390.10">
    <property type="entry name" value="Collagenase (Catalytic Domain)"/>
    <property type="match status" value="1"/>
</dbReference>
<keyword evidence="6 7" id="KW-0482">Metalloprotease</keyword>
<keyword evidence="8" id="KW-0732">Signal</keyword>
<protein>
    <submittedName>
        <fullName evidence="10">Peptidyl-dipeptidase Dcp</fullName>
        <ecNumber evidence="10">3.4.15.5</ecNumber>
    </submittedName>
</protein>
<dbReference type="PANTHER" id="PTHR43660">
    <property type="entry name" value="DIPEPTIDYL CARBOXYPEPTIDASE"/>
    <property type="match status" value="1"/>
</dbReference>
<dbReference type="PROSITE" id="PS51257">
    <property type="entry name" value="PROKAR_LIPOPROTEIN"/>
    <property type="match status" value="1"/>
</dbReference>
<dbReference type="CDD" id="cd06456">
    <property type="entry name" value="M3A_DCP"/>
    <property type="match status" value="1"/>
</dbReference>
<sequence>MLRPLVLAAAISLALAACNGQAPEAGTPAPDQPTAEADAAVTPAATDNPLLTASTLPFQAPPFDKIEDADFLPAFEEGMKQHLAEVREIADNPEPPTFENTIVAMEKSGETLGRVARVFFGLVQADTNDARQKIQEEIAPKLAAHQDEIALDPKLFERVKAIYDQRDTLDLDPVQKRLVERDYDDLVRAGAQLSDADKATMRKLNVEESTLSTKFHNMLVAAAAKGAVVVDDKAKLAGLSEGDLAAAAQAAQDRKLEGKWVFPLQNTTQQPVLASLEDRDLRARILEASMTRTEHNDENDTRKTIQRLAQLRAQKAKLLGYDTYAAYSLADQMAKTPENALKLLTDTVPAATAKARGEIAEMQKVIDAQGGDFKLAASDWDFYAEQVRKAQYDLDQSQIRPYFELDNVLQNGVFFAANQLYGISFKERKDIPVYNPDVRVFEVFDQDGSSLALFYCDYFKRDSKSGGAWMDVFVDQNGLTGTKPVVYNVANFTKPAPGKPALLSFDDVTTMFHEFGHALHGMFSDVKYPSISGTSTSRDFVEFPSQFNEHWATDPKVFANYAKHYETGEPMPQALVDKIKKSLTFNQGYATTEYLSAALLDMAWHTLPADAPLQDVDKFEADALSRFKVDLPEVPPRYRTSYFDHIWGGGYSAGYYAYFWSEVLDDDAFEWFKEHGGLTRENGQTFRDKILSRGNTVDLATLYRDFRGKDPSVEPLLESRGLK</sequence>
<dbReference type="Gene3D" id="1.10.1370.40">
    <property type="match status" value="1"/>
</dbReference>
<dbReference type="Pfam" id="PF01432">
    <property type="entry name" value="Peptidase_M3"/>
    <property type="match status" value="1"/>
</dbReference>
<comment type="similarity">
    <text evidence="1 7">Belongs to the peptidase M3 family.</text>
</comment>
<evidence type="ECO:0000256" key="6">
    <source>
        <dbReference type="ARBA" id="ARBA00023049"/>
    </source>
</evidence>
<dbReference type="RefSeq" id="WP_386743457.1">
    <property type="nucleotide sequence ID" value="NZ_JBHRYA010000007.1"/>
</dbReference>
<dbReference type="InterPro" id="IPR024079">
    <property type="entry name" value="MetalloPept_cat_dom_sf"/>
</dbReference>
<dbReference type="InterPro" id="IPR024077">
    <property type="entry name" value="Neurolysin/TOP_dom2"/>
</dbReference>
<name>A0ABV7XMY5_9GAMM</name>
<evidence type="ECO:0000256" key="4">
    <source>
        <dbReference type="ARBA" id="ARBA00022801"/>
    </source>
</evidence>